<proteinExistence type="inferred from homology"/>
<dbReference type="Pfam" id="PF13499">
    <property type="entry name" value="EF-hand_7"/>
    <property type="match status" value="1"/>
</dbReference>
<feature type="transmembrane region" description="Helical" evidence="9">
    <location>
        <begin position="402"/>
        <end position="419"/>
    </location>
</feature>
<feature type="site" description="Transition state stabilizer" evidence="8">
    <location>
        <position position="192"/>
    </location>
</feature>
<accession>A0A1Y1HQS0</accession>
<dbReference type="InterPro" id="IPR013078">
    <property type="entry name" value="His_Pase_superF_clade-1"/>
</dbReference>
<dbReference type="EMBL" id="DF237016">
    <property type="protein sequence ID" value="GAQ80984.1"/>
    <property type="molecule type" value="Genomic_DNA"/>
</dbReference>
<comment type="similarity">
    <text evidence="1">Belongs to the phosphoglycerate mutase family. BPG-dependent PGAM subfamily.</text>
</comment>
<dbReference type="OrthoDB" id="26525at2759"/>
<feature type="transmembrane region" description="Helical" evidence="9">
    <location>
        <begin position="439"/>
        <end position="457"/>
    </location>
</feature>
<dbReference type="InterPro" id="IPR005952">
    <property type="entry name" value="Phosphogly_mut1"/>
</dbReference>
<dbReference type="SUPFAM" id="SSF53254">
    <property type="entry name" value="Phosphoglycerate mutase-like"/>
    <property type="match status" value="1"/>
</dbReference>
<keyword evidence="5" id="KW-0413">Isomerase</keyword>
<feature type="transmembrane region" description="Helical" evidence="9">
    <location>
        <begin position="279"/>
        <end position="297"/>
    </location>
</feature>
<dbReference type="PANTHER" id="PTHR11931">
    <property type="entry name" value="PHOSPHOGLYCERATE MUTASE"/>
    <property type="match status" value="1"/>
</dbReference>
<evidence type="ECO:0000256" key="9">
    <source>
        <dbReference type="SAM" id="Phobius"/>
    </source>
</evidence>
<feature type="transmembrane region" description="Helical" evidence="9">
    <location>
        <begin position="249"/>
        <end position="267"/>
    </location>
</feature>
<feature type="transmembrane region" description="Helical" evidence="9">
    <location>
        <begin position="485"/>
        <end position="509"/>
    </location>
</feature>
<dbReference type="InterPro" id="IPR011992">
    <property type="entry name" value="EF-hand-dom_pair"/>
</dbReference>
<dbReference type="InterPro" id="IPR038770">
    <property type="entry name" value="Na+/solute_symporter_sf"/>
</dbReference>
<organism evidence="11 12">
    <name type="scientific">Klebsormidium nitens</name>
    <name type="common">Green alga</name>
    <name type="synonym">Ulothrix nitens</name>
    <dbReference type="NCBI Taxonomy" id="105231"/>
    <lineage>
        <taxon>Eukaryota</taxon>
        <taxon>Viridiplantae</taxon>
        <taxon>Streptophyta</taxon>
        <taxon>Klebsormidiophyceae</taxon>
        <taxon>Klebsormidiales</taxon>
        <taxon>Klebsormidiaceae</taxon>
        <taxon>Klebsormidium</taxon>
    </lineage>
</organism>
<evidence type="ECO:0000259" key="10">
    <source>
        <dbReference type="PROSITE" id="PS50222"/>
    </source>
</evidence>
<feature type="active site" description="Proton donor/acceptor" evidence="6">
    <location>
        <position position="122"/>
    </location>
</feature>
<reference evidence="11 12" key="1">
    <citation type="journal article" date="2014" name="Nat. Commun.">
        <title>Klebsormidium flaccidum genome reveals primary factors for plant terrestrial adaptation.</title>
        <authorList>
            <person name="Hori K."/>
            <person name="Maruyama F."/>
            <person name="Fujisawa T."/>
            <person name="Togashi T."/>
            <person name="Yamamoto N."/>
            <person name="Seo M."/>
            <person name="Sato S."/>
            <person name="Yamada T."/>
            <person name="Mori H."/>
            <person name="Tajima N."/>
            <person name="Moriyama T."/>
            <person name="Ikeuchi M."/>
            <person name="Watanabe M."/>
            <person name="Wada H."/>
            <person name="Kobayashi K."/>
            <person name="Saito M."/>
            <person name="Masuda T."/>
            <person name="Sasaki-Sekimoto Y."/>
            <person name="Mashiguchi K."/>
            <person name="Awai K."/>
            <person name="Shimojima M."/>
            <person name="Masuda S."/>
            <person name="Iwai M."/>
            <person name="Nobusawa T."/>
            <person name="Narise T."/>
            <person name="Kondo S."/>
            <person name="Saito H."/>
            <person name="Sato R."/>
            <person name="Murakawa M."/>
            <person name="Ihara Y."/>
            <person name="Oshima-Yamada Y."/>
            <person name="Ohtaka K."/>
            <person name="Satoh M."/>
            <person name="Sonobe K."/>
            <person name="Ishii M."/>
            <person name="Ohtani R."/>
            <person name="Kanamori-Sato M."/>
            <person name="Honoki R."/>
            <person name="Miyazaki D."/>
            <person name="Mochizuki H."/>
            <person name="Umetsu J."/>
            <person name="Higashi K."/>
            <person name="Shibata D."/>
            <person name="Kamiya Y."/>
            <person name="Sato N."/>
            <person name="Nakamura Y."/>
            <person name="Tabata S."/>
            <person name="Ida S."/>
            <person name="Kurokawa K."/>
            <person name="Ohta H."/>
        </authorList>
    </citation>
    <scope>NUCLEOTIDE SEQUENCE [LARGE SCALE GENOMIC DNA]</scope>
    <source>
        <strain evidence="11 12">NIES-2285</strain>
    </source>
</reference>
<feature type="transmembrane region" description="Helical" evidence="9">
    <location>
        <begin position="344"/>
        <end position="364"/>
    </location>
</feature>
<evidence type="ECO:0000256" key="8">
    <source>
        <dbReference type="PIRSR" id="PIRSR613078-3"/>
    </source>
</evidence>
<keyword evidence="3" id="KW-0106">Calcium</keyword>
<name>A0A1Y1HQS0_KLENI</name>
<evidence type="ECO:0000256" key="4">
    <source>
        <dbReference type="ARBA" id="ARBA00023152"/>
    </source>
</evidence>
<keyword evidence="9" id="KW-0812">Transmembrane</keyword>
<dbReference type="SUPFAM" id="SSF47473">
    <property type="entry name" value="EF-hand"/>
    <property type="match status" value="1"/>
</dbReference>
<feature type="domain" description="EF-hand" evidence="10">
    <location>
        <begin position="637"/>
        <end position="672"/>
    </location>
</feature>
<dbReference type="Gene3D" id="1.10.238.10">
    <property type="entry name" value="EF-hand"/>
    <property type="match status" value="1"/>
</dbReference>
<evidence type="ECO:0000256" key="2">
    <source>
        <dbReference type="ARBA" id="ARBA00012028"/>
    </source>
</evidence>
<feature type="binding site" evidence="7">
    <location>
        <begin position="42"/>
        <end position="49"/>
    </location>
    <ligand>
        <name>substrate</name>
    </ligand>
</feature>
<gene>
    <name evidence="11" type="ORF">KFL_000670410</name>
</gene>
<keyword evidence="9" id="KW-0472">Membrane</keyword>
<dbReference type="EC" id="5.4.2.11" evidence="2"/>
<evidence type="ECO:0000313" key="11">
    <source>
        <dbReference type="EMBL" id="GAQ80984.1"/>
    </source>
</evidence>
<dbReference type="SMART" id="SM00855">
    <property type="entry name" value="PGAM"/>
    <property type="match status" value="1"/>
</dbReference>
<dbReference type="Gene3D" id="3.40.50.1240">
    <property type="entry name" value="Phosphoglycerate mutase-like"/>
    <property type="match status" value="1"/>
</dbReference>
<evidence type="ECO:0000256" key="5">
    <source>
        <dbReference type="ARBA" id="ARBA00023235"/>
    </source>
</evidence>
<evidence type="ECO:0000256" key="7">
    <source>
        <dbReference type="PIRSR" id="PIRSR613078-2"/>
    </source>
</evidence>
<sequence>MEMPGGQPYDSLHNEAELSKISHDAAFMEEGKNGKGEVYFIRHGESESNRQGRFAGVFDVALTPFGQNQARRAGLDIKAKKLAHFDKVYVSYMLRARQTCKLALEEAGIKGTEPEQDGRIAERSFGTFAGRSIALLRQAFGYEPFEHFMHSAYEAPPQGETMKKVYERARLFMEDKVLPRVERGEKVLVVSHQYVIEPLAFYLDGLTAGDFFHFNLPNGKALSRSDLVKYKNMETGGFGKFIQKLGDMVALHGLNLSPLLFIVGLLLRWYFTDAMPKPLFQTFLTVALFFSTLYSYLEIDLPISFARAPLSAAFIYFAQFVARVIVMVPLLLTPFKRDVAGQLFALYWLVPPALTCATVSLLWGGGLYLSVVVSLIASLLQPLLLIILSATDVTVFKPEDMTFFYILLAVGLGVPGAIAQIWRRRSPVDCKKHAKKWQWLGTVAFMCLGLFSGYQFTPESLIHLVFNHTYSTAEVFIIQRCFQQFWLALAQVVGMQLLGALLAATWQKFFRGNLLTPGHNLDLYIVLATPNIFLWAALAQASDAQQASADGGSHTDYAKFWLSLFFFIVPTLTQRFLVSRFSKEMLIEAHQEEKMDREELEKMWARYDTDKSNSLTLLEMTDLVRDLQKRTTGSTHINEFVVRKLFEVMDSDGSGDVEFDEFLAYFNAYGMVVQLN</sequence>
<dbReference type="PROSITE" id="PS50222">
    <property type="entry name" value="EF_HAND_2"/>
    <property type="match status" value="2"/>
</dbReference>
<dbReference type="Proteomes" id="UP000054558">
    <property type="component" value="Unassembled WGS sequence"/>
</dbReference>
<evidence type="ECO:0000313" key="12">
    <source>
        <dbReference type="Proteomes" id="UP000054558"/>
    </source>
</evidence>
<dbReference type="InterPro" id="IPR002048">
    <property type="entry name" value="EF_hand_dom"/>
</dbReference>
<evidence type="ECO:0000256" key="1">
    <source>
        <dbReference type="ARBA" id="ARBA00006717"/>
    </source>
</evidence>
<dbReference type="GO" id="GO:0005829">
    <property type="term" value="C:cytosol"/>
    <property type="evidence" value="ECO:0000318"/>
    <property type="project" value="GO_Central"/>
</dbReference>
<dbReference type="SMART" id="SM00054">
    <property type="entry name" value="EFh"/>
    <property type="match status" value="2"/>
</dbReference>
<dbReference type="Gene3D" id="1.20.1530.20">
    <property type="match status" value="1"/>
</dbReference>
<feature type="transmembrane region" description="Helical" evidence="9">
    <location>
        <begin position="521"/>
        <end position="540"/>
    </location>
</feature>
<feature type="binding site" evidence="7">
    <location>
        <position position="95"/>
    </location>
    <ligand>
        <name>substrate</name>
    </ligand>
</feature>
<dbReference type="InterPro" id="IPR018247">
    <property type="entry name" value="EF_Hand_1_Ca_BS"/>
</dbReference>
<dbReference type="STRING" id="105231.A0A1Y1HQS0"/>
<dbReference type="PROSITE" id="PS00018">
    <property type="entry name" value="EF_HAND_1"/>
    <property type="match status" value="2"/>
</dbReference>
<feature type="domain" description="EF-hand" evidence="10">
    <location>
        <begin position="595"/>
        <end position="630"/>
    </location>
</feature>
<dbReference type="AlphaFoldDB" id="A0A1Y1HQS0"/>
<dbReference type="Pfam" id="PF00300">
    <property type="entry name" value="His_Phos_1"/>
    <property type="match status" value="1"/>
</dbReference>
<dbReference type="CDD" id="cd00051">
    <property type="entry name" value="EFh"/>
    <property type="match status" value="1"/>
</dbReference>
<evidence type="ECO:0000256" key="6">
    <source>
        <dbReference type="PIRSR" id="PIRSR613078-1"/>
    </source>
</evidence>
<dbReference type="InterPro" id="IPR029033">
    <property type="entry name" value="His_PPase_superfam"/>
</dbReference>
<feature type="transmembrane region" description="Helical" evidence="9">
    <location>
        <begin position="309"/>
        <end position="332"/>
    </location>
</feature>
<feature type="transmembrane region" description="Helical" evidence="9">
    <location>
        <begin position="560"/>
        <end position="578"/>
    </location>
</feature>
<feature type="transmembrane region" description="Helical" evidence="9">
    <location>
        <begin position="371"/>
        <end position="390"/>
    </location>
</feature>
<protein>
    <recommendedName>
        <fullName evidence="2">phosphoglycerate mutase (2,3-diphosphoglycerate-dependent)</fullName>
        <ecNumber evidence="2">5.4.2.11</ecNumber>
    </recommendedName>
</protein>
<dbReference type="GO" id="GO:0005509">
    <property type="term" value="F:calcium ion binding"/>
    <property type="evidence" value="ECO:0007669"/>
    <property type="project" value="InterPro"/>
</dbReference>
<feature type="active site" description="Tele-phosphohistidine intermediate" evidence="6">
    <location>
        <position position="43"/>
    </location>
</feature>
<keyword evidence="12" id="KW-1185">Reference proteome</keyword>
<keyword evidence="9" id="KW-1133">Transmembrane helix</keyword>
<dbReference type="CDD" id="cd07067">
    <property type="entry name" value="HP_PGM_like"/>
    <property type="match status" value="1"/>
</dbReference>
<keyword evidence="4" id="KW-0324">Glycolysis</keyword>
<dbReference type="GO" id="GO:0004619">
    <property type="term" value="F:phosphoglycerate mutase activity"/>
    <property type="evidence" value="ECO:0000318"/>
    <property type="project" value="GO_Central"/>
</dbReference>
<evidence type="ECO:0000256" key="3">
    <source>
        <dbReference type="ARBA" id="ARBA00022837"/>
    </source>
</evidence>
<dbReference type="GO" id="GO:0061621">
    <property type="term" value="P:canonical glycolysis"/>
    <property type="evidence" value="ECO:0000318"/>
    <property type="project" value="GO_Central"/>
</dbReference>